<organism evidence="2 3">
    <name type="scientific">Zoarces viviparus</name>
    <name type="common">Viviparous eelpout</name>
    <name type="synonym">Blennius viviparus</name>
    <dbReference type="NCBI Taxonomy" id="48416"/>
    <lineage>
        <taxon>Eukaryota</taxon>
        <taxon>Metazoa</taxon>
        <taxon>Chordata</taxon>
        <taxon>Craniata</taxon>
        <taxon>Vertebrata</taxon>
        <taxon>Euteleostomi</taxon>
        <taxon>Actinopterygii</taxon>
        <taxon>Neopterygii</taxon>
        <taxon>Teleostei</taxon>
        <taxon>Neoteleostei</taxon>
        <taxon>Acanthomorphata</taxon>
        <taxon>Eupercaria</taxon>
        <taxon>Perciformes</taxon>
        <taxon>Cottioidei</taxon>
        <taxon>Zoarcales</taxon>
        <taxon>Zoarcidae</taxon>
        <taxon>Zoarcinae</taxon>
        <taxon>Zoarces</taxon>
    </lineage>
</organism>
<evidence type="ECO:0000313" key="2">
    <source>
        <dbReference type="EMBL" id="KAK9542833.1"/>
    </source>
</evidence>
<sequence>MVRSAQTRHGRCSQSREQGEVHSESPLLLHTVRGMPTLHNFSSRDKIMDIGLSTGLFVTCSSSSWIK</sequence>
<name>A0AAW1G7L8_ZOAVI</name>
<accession>A0AAW1G7L8</accession>
<evidence type="ECO:0000313" key="3">
    <source>
        <dbReference type="Proteomes" id="UP001488805"/>
    </source>
</evidence>
<dbReference type="Proteomes" id="UP001488805">
    <property type="component" value="Unassembled WGS sequence"/>
</dbReference>
<feature type="compositionally biased region" description="Basic residues" evidence="1">
    <location>
        <begin position="1"/>
        <end position="11"/>
    </location>
</feature>
<dbReference type="EMBL" id="JBCEZU010000001">
    <property type="protein sequence ID" value="KAK9542833.1"/>
    <property type="molecule type" value="Genomic_DNA"/>
</dbReference>
<keyword evidence="3" id="KW-1185">Reference proteome</keyword>
<evidence type="ECO:0000256" key="1">
    <source>
        <dbReference type="SAM" id="MobiDB-lite"/>
    </source>
</evidence>
<protein>
    <submittedName>
        <fullName evidence="2">Uncharacterized protein</fullName>
    </submittedName>
</protein>
<gene>
    <name evidence="2" type="ORF">VZT92_000661</name>
</gene>
<reference evidence="2 3" key="1">
    <citation type="journal article" date="2024" name="Genome Biol. Evol.">
        <title>Chromosome-level genome assembly of the viviparous eelpout Zoarces viviparus.</title>
        <authorList>
            <person name="Fuhrmann N."/>
            <person name="Brasseur M.V."/>
            <person name="Bakowski C.E."/>
            <person name="Podsiadlowski L."/>
            <person name="Prost S."/>
            <person name="Krehenwinkel H."/>
            <person name="Mayer C."/>
        </authorList>
    </citation>
    <scope>NUCLEOTIDE SEQUENCE [LARGE SCALE GENOMIC DNA]</scope>
    <source>
        <strain evidence="2">NO-MEL_2022_Ind0_liver</strain>
    </source>
</reference>
<proteinExistence type="predicted"/>
<feature type="region of interest" description="Disordered" evidence="1">
    <location>
        <begin position="1"/>
        <end position="27"/>
    </location>
</feature>
<dbReference type="AlphaFoldDB" id="A0AAW1G7L8"/>
<comment type="caution">
    <text evidence="2">The sequence shown here is derived from an EMBL/GenBank/DDBJ whole genome shotgun (WGS) entry which is preliminary data.</text>
</comment>